<reference evidence="1" key="1">
    <citation type="journal article" date="2013" name="Environ. Microbiol.">
        <title>Microbiota from the distal guts of lean and obese adolescents exhibit partial functional redundancy besides clear differences in community structure.</title>
        <authorList>
            <person name="Ferrer M."/>
            <person name="Ruiz A."/>
            <person name="Lanza F."/>
            <person name="Haange S.B."/>
            <person name="Oberbach A."/>
            <person name="Till H."/>
            <person name="Bargiela R."/>
            <person name="Campoy C."/>
            <person name="Segura M.T."/>
            <person name="Richter M."/>
            <person name="von Bergen M."/>
            <person name="Seifert J."/>
            <person name="Suarez A."/>
        </authorList>
    </citation>
    <scope>NUCLEOTIDE SEQUENCE</scope>
</reference>
<accession>K1TZI5</accession>
<feature type="non-terminal residue" evidence="1">
    <location>
        <position position="1"/>
    </location>
</feature>
<dbReference type="EMBL" id="AJWY01002285">
    <property type="protein sequence ID" value="EKC78477.1"/>
    <property type="molecule type" value="Genomic_DNA"/>
</dbReference>
<evidence type="ECO:0000313" key="1">
    <source>
        <dbReference type="EMBL" id="EKC78477.1"/>
    </source>
</evidence>
<comment type="caution">
    <text evidence="1">The sequence shown here is derived from an EMBL/GenBank/DDBJ whole genome shotgun (WGS) entry which is preliminary data.</text>
</comment>
<protein>
    <submittedName>
        <fullName evidence="1">Uncharacterized protein</fullName>
    </submittedName>
</protein>
<sequence length="35" mass="4459">FYANRKCEYDEILPWDHLDYGIRKNFLLMKIRKRI</sequence>
<proteinExistence type="predicted"/>
<organism evidence="1">
    <name type="scientific">human gut metagenome</name>
    <dbReference type="NCBI Taxonomy" id="408170"/>
    <lineage>
        <taxon>unclassified sequences</taxon>
        <taxon>metagenomes</taxon>
        <taxon>organismal metagenomes</taxon>
    </lineage>
</organism>
<name>K1TZI5_9ZZZZ</name>
<dbReference type="AlphaFoldDB" id="K1TZI5"/>
<gene>
    <name evidence="1" type="ORF">LEA_03444</name>
</gene>